<dbReference type="InterPro" id="IPR036638">
    <property type="entry name" value="HLH_DNA-bd_sf"/>
</dbReference>
<name>A0A139A2A3_GONPJ</name>
<feature type="region of interest" description="Disordered" evidence="6">
    <location>
        <begin position="1"/>
        <end position="67"/>
    </location>
</feature>
<feature type="domain" description="BHLH" evidence="7">
    <location>
        <begin position="53"/>
        <end position="104"/>
    </location>
</feature>
<dbReference type="GO" id="GO:0005634">
    <property type="term" value="C:nucleus"/>
    <property type="evidence" value="ECO:0007669"/>
    <property type="project" value="UniProtKB-SubCell"/>
</dbReference>
<dbReference type="SUPFAM" id="SSF47459">
    <property type="entry name" value="HLH, helix-loop-helix DNA-binding domain"/>
    <property type="match status" value="1"/>
</dbReference>
<evidence type="ECO:0000256" key="6">
    <source>
        <dbReference type="SAM" id="MobiDB-lite"/>
    </source>
</evidence>
<comment type="subcellular location">
    <subcellularLocation>
        <location evidence="1">Nucleus</location>
    </subcellularLocation>
</comment>
<dbReference type="InterPro" id="IPR011598">
    <property type="entry name" value="bHLH_dom"/>
</dbReference>
<dbReference type="GO" id="GO:0000981">
    <property type="term" value="F:DNA-binding transcription factor activity, RNA polymerase II-specific"/>
    <property type="evidence" value="ECO:0007669"/>
    <property type="project" value="TreeGrafter"/>
</dbReference>
<feature type="compositionally biased region" description="Basic and acidic residues" evidence="6">
    <location>
        <begin position="49"/>
        <end position="62"/>
    </location>
</feature>
<dbReference type="PROSITE" id="PS50888">
    <property type="entry name" value="BHLH"/>
    <property type="match status" value="1"/>
</dbReference>
<dbReference type="GO" id="GO:0000978">
    <property type="term" value="F:RNA polymerase II cis-regulatory region sequence-specific DNA binding"/>
    <property type="evidence" value="ECO:0007669"/>
    <property type="project" value="TreeGrafter"/>
</dbReference>
<sequence length="125" mass="13754">MDDARNGNGKRKRAGGSHEGNGNGNASSEESSGEEDGANSAQKSGGRFLTEEEKKRNHLNSEKKRRNQIRKGFTELVQLIPGAKESHRSESDVLTLAVKHVDNLARQKAESAARVKYLQELLARK</sequence>
<keyword evidence="2" id="KW-0805">Transcription regulation</keyword>
<proteinExistence type="predicted"/>
<keyword evidence="5" id="KW-0539">Nucleus</keyword>
<dbReference type="CDD" id="cd11388">
    <property type="entry name" value="bHLH_ScINO2_like"/>
    <property type="match status" value="1"/>
</dbReference>
<evidence type="ECO:0000313" key="8">
    <source>
        <dbReference type="EMBL" id="KXS10907.1"/>
    </source>
</evidence>
<gene>
    <name evidence="8" type="ORF">M427DRAFT_36510</name>
</gene>
<accession>A0A139A2A3</accession>
<evidence type="ECO:0000256" key="3">
    <source>
        <dbReference type="ARBA" id="ARBA00023125"/>
    </source>
</evidence>
<dbReference type="OrthoDB" id="5778525at2759"/>
<dbReference type="GO" id="GO:0046983">
    <property type="term" value="F:protein dimerization activity"/>
    <property type="evidence" value="ECO:0007669"/>
    <property type="project" value="InterPro"/>
</dbReference>
<evidence type="ECO:0000256" key="4">
    <source>
        <dbReference type="ARBA" id="ARBA00023163"/>
    </source>
</evidence>
<dbReference type="OMA" id="DDINHDH"/>
<keyword evidence="4" id="KW-0804">Transcription</keyword>
<dbReference type="EMBL" id="KQ965812">
    <property type="protein sequence ID" value="KXS10907.1"/>
    <property type="molecule type" value="Genomic_DNA"/>
</dbReference>
<dbReference type="InterPro" id="IPR052207">
    <property type="entry name" value="Max-like/E-box_TFs"/>
</dbReference>
<evidence type="ECO:0000313" key="9">
    <source>
        <dbReference type="Proteomes" id="UP000070544"/>
    </source>
</evidence>
<evidence type="ECO:0000256" key="2">
    <source>
        <dbReference type="ARBA" id="ARBA00023015"/>
    </source>
</evidence>
<dbReference type="Pfam" id="PF00010">
    <property type="entry name" value="HLH"/>
    <property type="match status" value="1"/>
</dbReference>
<organism evidence="8 9">
    <name type="scientific">Gonapodya prolifera (strain JEL478)</name>
    <name type="common">Monoblepharis prolifera</name>
    <dbReference type="NCBI Taxonomy" id="1344416"/>
    <lineage>
        <taxon>Eukaryota</taxon>
        <taxon>Fungi</taxon>
        <taxon>Fungi incertae sedis</taxon>
        <taxon>Chytridiomycota</taxon>
        <taxon>Chytridiomycota incertae sedis</taxon>
        <taxon>Monoblepharidomycetes</taxon>
        <taxon>Monoblepharidales</taxon>
        <taxon>Gonapodyaceae</taxon>
        <taxon>Gonapodya</taxon>
    </lineage>
</organism>
<protein>
    <recommendedName>
        <fullName evidence="7">BHLH domain-containing protein</fullName>
    </recommendedName>
</protein>
<evidence type="ECO:0000256" key="1">
    <source>
        <dbReference type="ARBA" id="ARBA00004123"/>
    </source>
</evidence>
<keyword evidence="3" id="KW-0238">DNA-binding</keyword>
<keyword evidence="9" id="KW-1185">Reference proteome</keyword>
<evidence type="ECO:0000259" key="7">
    <source>
        <dbReference type="PROSITE" id="PS50888"/>
    </source>
</evidence>
<dbReference type="AlphaFoldDB" id="A0A139A2A3"/>
<evidence type="ECO:0000256" key="5">
    <source>
        <dbReference type="ARBA" id="ARBA00023242"/>
    </source>
</evidence>
<dbReference type="PANTHER" id="PTHR15741">
    <property type="entry name" value="BASIC HELIX-LOOP-HELIX ZIP TRANSCRIPTION FACTOR"/>
    <property type="match status" value="1"/>
</dbReference>
<dbReference type="PANTHER" id="PTHR15741:SF27">
    <property type="entry name" value="TRANSCRIPTION FACTOR AP-4"/>
    <property type="match status" value="1"/>
</dbReference>
<dbReference type="Proteomes" id="UP000070544">
    <property type="component" value="Unassembled WGS sequence"/>
</dbReference>
<dbReference type="Gene3D" id="4.10.280.10">
    <property type="entry name" value="Helix-loop-helix DNA-binding domain"/>
    <property type="match status" value="1"/>
</dbReference>
<dbReference type="STRING" id="1344416.A0A139A2A3"/>
<reference evidence="8 9" key="1">
    <citation type="journal article" date="2015" name="Genome Biol. Evol.">
        <title>Phylogenomic analyses indicate that early fungi evolved digesting cell walls of algal ancestors of land plants.</title>
        <authorList>
            <person name="Chang Y."/>
            <person name="Wang S."/>
            <person name="Sekimoto S."/>
            <person name="Aerts A.L."/>
            <person name="Choi C."/>
            <person name="Clum A."/>
            <person name="LaButti K.M."/>
            <person name="Lindquist E.A."/>
            <person name="Yee Ngan C."/>
            <person name="Ohm R.A."/>
            <person name="Salamov A.A."/>
            <person name="Grigoriev I.V."/>
            <person name="Spatafora J.W."/>
            <person name="Berbee M.L."/>
        </authorList>
    </citation>
    <scope>NUCLEOTIDE SEQUENCE [LARGE SCALE GENOMIC DNA]</scope>
    <source>
        <strain evidence="8 9">JEL478</strain>
    </source>
</reference>
<dbReference type="SMART" id="SM00353">
    <property type="entry name" value="HLH"/>
    <property type="match status" value="1"/>
</dbReference>